<evidence type="ECO:0000256" key="7">
    <source>
        <dbReference type="PIRSR" id="PIRSR600223-1"/>
    </source>
</evidence>
<feature type="region of interest" description="Disordered" evidence="9">
    <location>
        <begin position="1"/>
        <end position="22"/>
    </location>
</feature>
<dbReference type="EC" id="3.4.21.89" evidence="4 8"/>
<feature type="active site" evidence="7">
    <location>
        <position position="62"/>
    </location>
</feature>
<evidence type="ECO:0000256" key="8">
    <source>
        <dbReference type="RuleBase" id="RU362042"/>
    </source>
</evidence>
<reference evidence="11 12" key="1">
    <citation type="submission" date="2016-10" db="EMBL/GenBank/DDBJ databases">
        <authorList>
            <person name="de Groot N.N."/>
        </authorList>
    </citation>
    <scope>NUCLEOTIDE SEQUENCE [LARGE SCALE GENOMIC DNA]</scope>
    <source>
        <strain evidence="11 12">DSM 21741</strain>
    </source>
</reference>
<evidence type="ECO:0000256" key="2">
    <source>
        <dbReference type="ARBA" id="ARBA00004401"/>
    </source>
</evidence>
<name>A0A1H1QBW2_9ACTN</name>
<dbReference type="InterPro" id="IPR036286">
    <property type="entry name" value="LexA/Signal_pep-like_sf"/>
</dbReference>
<dbReference type="PROSITE" id="PS00501">
    <property type="entry name" value="SPASE_I_1"/>
    <property type="match status" value="1"/>
</dbReference>
<dbReference type="GO" id="GO:0004252">
    <property type="term" value="F:serine-type endopeptidase activity"/>
    <property type="evidence" value="ECO:0007669"/>
    <property type="project" value="InterPro"/>
</dbReference>
<comment type="similarity">
    <text evidence="3 8">Belongs to the peptidase S26 family.</text>
</comment>
<evidence type="ECO:0000256" key="5">
    <source>
        <dbReference type="ARBA" id="ARBA00022670"/>
    </source>
</evidence>
<evidence type="ECO:0000259" key="10">
    <source>
        <dbReference type="Pfam" id="PF10502"/>
    </source>
</evidence>
<feature type="active site" evidence="7">
    <location>
        <position position="127"/>
    </location>
</feature>
<keyword evidence="8" id="KW-0472">Membrane</keyword>
<dbReference type="InterPro" id="IPR000223">
    <property type="entry name" value="Pept_S26A_signal_pept_1"/>
</dbReference>
<dbReference type="PANTHER" id="PTHR43390">
    <property type="entry name" value="SIGNAL PEPTIDASE I"/>
    <property type="match status" value="1"/>
</dbReference>
<comment type="subcellular location">
    <subcellularLocation>
        <location evidence="2">Cell membrane</location>
        <topology evidence="2">Single-pass type II membrane protein</topology>
    </subcellularLocation>
    <subcellularLocation>
        <location evidence="8">Membrane</location>
        <topology evidence="8">Single-pass type II membrane protein</topology>
    </subcellularLocation>
</comment>
<dbReference type="PROSITE" id="PS00761">
    <property type="entry name" value="SPASE_I_3"/>
    <property type="match status" value="1"/>
</dbReference>
<proteinExistence type="inferred from homology"/>
<dbReference type="InterPro" id="IPR019533">
    <property type="entry name" value="Peptidase_S26"/>
</dbReference>
<evidence type="ECO:0000313" key="12">
    <source>
        <dbReference type="Proteomes" id="UP000199092"/>
    </source>
</evidence>
<keyword evidence="8" id="KW-1133">Transmembrane helix</keyword>
<protein>
    <recommendedName>
        <fullName evidence="4 8">Signal peptidase I</fullName>
        <ecNumber evidence="4 8">3.4.21.89</ecNumber>
    </recommendedName>
</protein>
<dbReference type="EMBL" id="LT629749">
    <property type="protein sequence ID" value="SDS20982.1"/>
    <property type="molecule type" value="Genomic_DNA"/>
</dbReference>
<dbReference type="GO" id="GO:0006465">
    <property type="term" value="P:signal peptide processing"/>
    <property type="evidence" value="ECO:0007669"/>
    <property type="project" value="InterPro"/>
</dbReference>
<evidence type="ECO:0000256" key="3">
    <source>
        <dbReference type="ARBA" id="ARBA00009370"/>
    </source>
</evidence>
<evidence type="ECO:0000256" key="4">
    <source>
        <dbReference type="ARBA" id="ARBA00013208"/>
    </source>
</evidence>
<dbReference type="PRINTS" id="PR00727">
    <property type="entry name" value="LEADERPTASE"/>
</dbReference>
<dbReference type="PANTHER" id="PTHR43390:SF1">
    <property type="entry name" value="CHLOROPLAST PROCESSING PEPTIDASE"/>
    <property type="match status" value="1"/>
</dbReference>
<feature type="compositionally biased region" description="Polar residues" evidence="9">
    <location>
        <begin position="1"/>
        <end position="12"/>
    </location>
</feature>
<dbReference type="GO" id="GO:0009003">
    <property type="term" value="F:signal peptidase activity"/>
    <property type="evidence" value="ECO:0007669"/>
    <property type="project" value="UniProtKB-EC"/>
</dbReference>
<comment type="catalytic activity">
    <reaction evidence="1 8">
        <text>Cleavage of hydrophobic, N-terminal signal or leader sequences from secreted and periplasmic proteins.</text>
        <dbReference type="EC" id="3.4.21.89"/>
    </reaction>
</comment>
<keyword evidence="12" id="KW-1185">Reference proteome</keyword>
<feature type="transmembrane region" description="Helical" evidence="8">
    <location>
        <begin position="34"/>
        <end position="52"/>
    </location>
</feature>
<accession>A0A1H1QBW2</accession>
<dbReference type="RefSeq" id="WP_231930382.1">
    <property type="nucleotide sequence ID" value="NZ_LT629749.1"/>
</dbReference>
<dbReference type="Pfam" id="PF10502">
    <property type="entry name" value="Peptidase_S26"/>
    <property type="match status" value="1"/>
</dbReference>
<evidence type="ECO:0000256" key="9">
    <source>
        <dbReference type="SAM" id="MobiDB-lite"/>
    </source>
</evidence>
<keyword evidence="6 8" id="KW-0378">Hydrolase</keyword>
<dbReference type="GO" id="GO:0005886">
    <property type="term" value="C:plasma membrane"/>
    <property type="evidence" value="ECO:0007669"/>
    <property type="project" value="UniProtKB-SubCell"/>
</dbReference>
<dbReference type="STRING" id="546871.SAMN04488543_1284"/>
<dbReference type="Gene3D" id="2.10.109.10">
    <property type="entry name" value="Umud Fragment, subunit A"/>
    <property type="match status" value="1"/>
</dbReference>
<gene>
    <name evidence="11" type="ORF">SAMN04488543_1284</name>
</gene>
<keyword evidence="8" id="KW-0812">Transmembrane</keyword>
<dbReference type="CDD" id="cd06530">
    <property type="entry name" value="S26_SPase_I"/>
    <property type="match status" value="1"/>
</dbReference>
<feature type="domain" description="Peptidase S26" evidence="10">
    <location>
        <begin position="32"/>
        <end position="228"/>
    </location>
</feature>
<dbReference type="InterPro" id="IPR019756">
    <property type="entry name" value="Pept_S26A_signal_pept_1_Ser-AS"/>
</dbReference>
<dbReference type="AlphaFoldDB" id="A0A1H1QBW2"/>
<sequence length="267" mass="28636">MTTDQNARSSTAAGGDSRPRRSAGQQVGSFVKELVFVVVGALIVSSLLRAFVGQMFIIPSQSMESTLLIGDRVVVQKITDFHRGDVVVFEDPGGWLDEEPVAEPGPFDRVLEFVGVPTASTPGHLIKRVIGMPGDRVVCCDDDGRLSVNGQPLDETSYLYVNPGGDQVTPSDVQFEVVVPKDRIFVMGDHRDLSADSRCHLSDVWPDLPRGGIAFVPEDLVVGPAFAIAAPFDRAERLRTPATFADVPAPTEPAPDRAVIEPAGVSC</sequence>
<keyword evidence="5 8" id="KW-0645">Protease</keyword>
<evidence type="ECO:0000256" key="1">
    <source>
        <dbReference type="ARBA" id="ARBA00000677"/>
    </source>
</evidence>
<evidence type="ECO:0000313" key="11">
    <source>
        <dbReference type="EMBL" id="SDS20982.1"/>
    </source>
</evidence>
<dbReference type="InterPro" id="IPR019758">
    <property type="entry name" value="Pept_S26A_signal_pept_1_CS"/>
</dbReference>
<dbReference type="SUPFAM" id="SSF51306">
    <property type="entry name" value="LexA/Signal peptidase"/>
    <property type="match status" value="1"/>
</dbReference>
<organism evidence="11 12">
    <name type="scientific">Friedmanniella luteola</name>
    <dbReference type="NCBI Taxonomy" id="546871"/>
    <lineage>
        <taxon>Bacteria</taxon>
        <taxon>Bacillati</taxon>
        <taxon>Actinomycetota</taxon>
        <taxon>Actinomycetes</taxon>
        <taxon>Propionibacteriales</taxon>
        <taxon>Nocardioidaceae</taxon>
        <taxon>Friedmanniella</taxon>
    </lineage>
</organism>
<dbReference type="Proteomes" id="UP000199092">
    <property type="component" value="Chromosome I"/>
</dbReference>
<dbReference type="NCBIfam" id="TIGR02227">
    <property type="entry name" value="sigpep_I_bact"/>
    <property type="match status" value="1"/>
</dbReference>
<evidence type="ECO:0000256" key="6">
    <source>
        <dbReference type="ARBA" id="ARBA00022801"/>
    </source>
</evidence>